<dbReference type="EMBL" id="DS990246">
    <property type="protein sequence ID" value="EEQ56088.1"/>
    <property type="molecule type" value="Genomic_DNA"/>
</dbReference>
<feature type="region of interest" description="Disordered" evidence="1">
    <location>
        <begin position="1"/>
        <end position="26"/>
    </location>
</feature>
<organism evidence="2">
    <name type="scientific">Bifidobacterium longum subsp. infantis CCUG 52486</name>
    <dbReference type="NCBI Taxonomy" id="537937"/>
    <lineage>
        <taxon>Bacteria</taxon>
        <taxon>Bacillati</taxon>
        <taxon>Actinomycetota</taxon>
        <taxon>Actinomycetes</taxon>
        <taxon>Bifidobacteriales</taxon>
        <taxon>Bifidobacteriaceae</taxon>
        <taxon>Bifidobacterium</taxon>
    </lineage>
</organism>
<name>C5EDJ4_BIFLI</name>
<accession>C5EDJ4</accession>
<dbReference type="AlphaFoldDB" id="C5EDJ4"/>
<gene>
    <name evidence="2" type="ORF">BLIG_02218</name>
</gene>
<reference evidence="2" key="1">
    <citation type="submission" date="2008-08" db="EMBL/GenBank/DDBJ databases">
        <title>Annotation of Bifidobacterium longum subsp. infantis CCUG 52486.</title>
        <authorList>
            <consortium name="The Broad Institute Genome Sequencing Platform"/>
            <person name="Gougoulias C."/>
            <person name="Tuohy K.M."/>
            <person name="Gibson G.R."/>
            <person name="Ward D."/>
            <person name="Mehta T."/>
            <person name="Young S."/>
            <person name="Jaffe D."/>
            <person name="Gnerre S."/>
            <person name="Berlin A."/>
            <person name="Heiman D."/>
            <person name="Hepburn T."/>
            <person name="Shea T."/>
            <person name="Sykes S."/>
            <person name="Alvarado L."/>
            <person name="Kodira C."/>
            <person name="Borodovsky M."/>
            <person name="Lander E."/>
            <person name="Galagan J."/>
            <person name="Nusbaum C."/>
            <person name="Birren B."/>
        </authorList>
    </citation>
    <scope>NUCLEOTIDE SEQUENCE [LARGE SCALE GENOMIC DNA]</scope>
    <source>
        <strain evidence="2">CCUG 52486</strain>
    </source>
</reference>
<protein>
    <submittedName>
        <fullName evidence="2">Uncharacterized protein</fullName>
    </submittedName>
</protein>
<sequence length="94" mass="10642">MRPYSPGGMLNALAPTRNPWNGPHIQHPPFTAWTTRVSNPVRSPRFRSSASVTAQRPAFAIGVLPDIYTFHRYTGNSSLPYRTQARPYPARIHR</sequence>
<dbReference type="HOGENOM" id="CLU_2380449_0_0_11"/>
<evidence type="ECO:0000256" key="1">
    <source>
        <dbReference type="SAM" id="MobiDB-lite"/>
    </source>
</evidence>
<proteinExistence type="predicted"/>
<dbReference type="Proteomes" id="UP000005084">
    <property type="component" value="Unassembled WGS sequence"/>
</dbReference>
<evidence type="ECO:0000313" key="2">
    <source>
        <dbReference type="EMBL" id="EEQ56088.1"/>
    </source>
</evidence>